<dbReference type="OrthoDB" id="45365at2759"/>
<gene>
    <name evidence="4" type="ORF">AGOR_G00152240</name>
</gene>
<keyword evidence="5" id="KW-1185">Reference proteome</keyword>
<name>A0A8T3D2P7_9TELE</name>
<evidence type="ECO:0000313" key="5">
    <source>
        <dbReference type="Proteomes" id="UP000829720"/>
    </source>
</evidence>
<organism evidence="4 5">
    <name type="scientific">Albula goreensis</name>
    <dbReference type="NCBI Taxonomy" id="1534307"/>
    <lineage>
        <taxon>Eukaryota</taxon>
        <taxon>Metazoa</taxon>
        <taxon>Chordata</taxon>
        <taxon>Craniata</taxon>
        <taxon>Vertebrata</taxon>
        <taxon>Euteleostomi</taxon>
        <taxon>Actinopterygii</taxon>
        <taxon>Neopterygii</taxon>
        <taxon>Teleostei</taxon>
        <taxon>Albuliformes</taxon>
        <taxon>Albulidae</taxon>
        <taxon>Albula</taxon>
    </lineage>
</organism>
<dbReference type="SMART" id="SM00225">
    <property type="entry name" value="BTB"/>
    <property type="match status" value="1"/>
</dbReference>
<dbReference type="InterPro" id="IPR006652">
    <property type="entry name" value="Kelch_1"/>
</dbReference>
<dbReference type="Pfam" id="PF00651">
    <property type="entry name" value="BTB"/>
    <property type="match status" value="1"/>
</dbReference>
<dbReference type="InterPro" id="IPR000210">
    <property type="entry name" value="BTB/POZ_dom"/>
</dbReference>
<evidence type="ECO:0000256" key="2">
    <source>
        <dbReference type="ARBA" id="ARBA00022737"/>
    </source>
</evidence>
<evidence type="ECO:0000256" key="1">
    <source>
        <dbReference type="ARBA" id="ARBA00022441"/>
    </source>
</evidence>
<keyword evidence="2" id="KW-0677">Repeat</keyword>
<dbReference type="SUPFAM" id="SSF54695">
    <property type="entry name" value="POZ domain"/>
    <property type="match status" value="1"/>
</dbReference>
<dbReference type="SMART" id="SM00875">
    <property type="entry name" value="BACK"/>
    <property type="match status" value="1"/>
</dbReference>
<dbReference type="CDD" id="cd18485">
    <property type="entry name" value="BACK_KBTBD12"/>
    <property type="match status" value="1"/>
</dbReference>
<dbReference type="SMART" id="SM00612">
    <property type="entry name" value="Kelch"/>
    <property type="match status" value="2"/>
</dbReference>
<evidence type="ECO:0000313" key="4">
    <source>
        <dbReference type="EMBL" id="KAI1890292.1"/>
    </source>
</evidence>
<dbReference type="Pfam" id="PF01344">
    <property type="entry name" value="Kelch_1"/>
    <property type="match status" value="1"/>
</dbReference>
<dbReference type="Gene3D" id="2.120.10.80">
    <property type="entry name" value="Kelch-type beta propeller"/>
    <property type="match status" value="1"/>
</dbReference>
<accession>A0A8T3D2P7</accession>
<dbReference type="PANTHER" id="PTHR24412">
    <property type="entry name" value="KELCH PROTEIN"/>
    <property type="match status" value="1"/>
</dbReference>
<dbReference type="PROSITE" id="PS50097">
    <property type="entry name" value="BTB"/>
    <property type="match status" value="1"/>
</dbReference>
<feature type="domain" description="BTB" evidence="3">
    <location>
        <begin position="25"/>
        <end position="92"/>
    </location>
</feature>
<dbReference type="EMBL" id="JAERUA010000014">
    <property type="protein sequence ID" value="KAI1890292.1"/>
    <property type="molecule type" value="Genomic_DNA"/>
</dbReference>
<dbReference type="InterPro" id="IPR015915">
    <property type="entry name" value="Kelch-typ_b-propeller"/>
</dbReference>
<dbReference type="SUPFAM" id="SSF117281">
    <property type="entry name" value="Kelch motif"/>
    <property type="match status" value="1"/>
</dbReference>
<dbReference type="InterPro" id="IPR011705">
    <property type="entry name" value="BACK"/>
</dbReference>
<keyword evidence="1" id="KW-0880">Kelch repeat</keyword>
<proteinExistence type="predicted"/>
<dbReference type="Gene3D" id="1.25.40.420">
    <property type="match status" value="1"/>
</dbReference>
<dbReference type="InterPro" id="IPR017096">
    <property type="entry name" value="BTB-kelch_protein"/>
</dbReference>
<reference evidence="4" key="1">
    <citation type="submission" date="2021-01" db="EMBL/GenBank/DDBJ databases">
        <authorList>
            <person name="Zahm M."/>
            <person name="Roques C."/>
            <person name="Cabau C."/>
            <person name="Klopp C."/>
            <person name="Donnadieu C."/>
            <person name="Jouanno E."/>
            <person name="Lampietro C."/>
            <person name="Louis A."/>
            <person name="Herpin A."/>
            <person name="Echchiki A."/>
            <person name="Berthelot C."/>
            <person name="Parey E."/>
            <person name="Roest-Crollius H."/>
            <person name="Braasch I."/>
            <person name="Postlethwait J."/>
            <person name="Bobe J."/>
            <person name="Montfort J."/>
            <person name="Bouchez O."/>
            <person name="Begum T."/>
            <person name="Mejri S."/>
            <person name="Adams A."/>
            <person name="Chen W.-J."/>
            <person name="Guiguen Y."/>
        </authorList>
    </citation>
    <scope>NUCLEOTIDE SEQUENCE</scope>
    <source>
        <tissue evidence="4">Blood</tissue>
    </source>
</reference>
<dbReference type="Proteomes" id="UP000829720">
    <property type="component" value="Unassembled WGS sequence"/>
</dbReference>
<protein>
    <recommendedName>
        <fullName evidence="3">BTB domain-containing protein</fullName>
    </recommendedName>
</protein>
<evidence type="ECO:0000259" key="3">
    <source>
        <dbReference type="PROSITE" id="PS50097"/>
    </source>
</evidence>
<dbReference type="InterPro" id="IPR011333">
    <property type="entry name" value="SKP1/BTB/POZ_sf"/>
</dbReference>
<comment type="caution">
    <text evidence="4">The sequence shown here is derived from an EMBL/GenBank/DDBJ whole genome shotgun (WGS) entry which is preliminary data.</text>
</comment>
<dbReference type="Gene3D" id="3.30.710.10">
    <property type="entry name" value="Potassium Channel Kv1.1, Chain A"/>
    <property type="match status" value="1"/>
</dbReference>
<dbReference type="AlphaFoldDB" id="A0A8T3D2P7"/>
<dbReference type="FunFam" id="1.25.40.420:FF:000001">
    <property type="entry name" value="Kelch-like family member 12"/>
    <property type="match status" value="1"/>
</dbReference>
<dbReference type="PANTHER" id="PTHR24412:SF491">
    <property type="entry name" value="KELCH REPEAT AND BTB DOMAIN-CONTAINING PROTEIN 12"/>
    <property type="match status" value="1"/>
</dbReference>
<dbReference type="Pfam" id="PF07707">
    <property type="entry name" value="BACK"/>
    <property type="match status" value="1"/>
</dbReference>
<dbReference type="PIRSF" id="PIRSF037037">
    <property type="entry name" value="Kelch-like_protein_gigaxonin"/>
    <property type="match status" value="1"/>
</dbReference>
<sequence>MDPRSKHGLALMNRLWRMKEAGEVTDVVLVAEGVRFPCHRVVLSAFSPYFLAMFSCGLQECSRTEVPLQDTPADSLRIILDYMYRSELPLTNANVQGVSVTAFVLQMDEVFLRCERHMIENMDASNCLGVYYYARDLGAEDLRDLALRYLRQNFAQVCLNEEVLELECHQLLALVGSDDLNVSREESILDVVLRWVNRDPTPRAASLPALLQKVRLPLVSPDFLREALRRNTLKLRYGMETVGMLLCIGTETEGIRSRHSSYSDYSFCFSPTTSQIHYITSPRYGEALGSVNAGVVTEDNQIIVAGETSTSRMARNKTRSVEICRYKASAQGCWERLCSAEHREMYALGAVGDTLYLLGGQMKLRRQYFITNCVEALVHEGQGLAQRPALAPPTGLSLHCHPEGPPLCAGGADPTGNRGKSHLYTAREAYTNIRQDDEPESLSSRVFRLDPGASSWVECGPMRHSKYRFSAVVVNGEIYVLGGIGCEGVDRGQSRHCLDTVEIYNPDGDFWRAGPPLPGPLLSLRTNASNAGVVEGKIYVCGFYRGADRHDIITKDILELDPWENRWTMVARRVLMYNSYDVCLVASLNPRGLRGPPPDLLEE</sequence>